<dbReference type="EMBL" id="JBHUII010000004">
    <property type="protein sequence ID" value="MFD2205992.1"/>
    <property type="molecule type" value="Genomic_DNA"/>
</dbReference>
<protein>
    <submittedName>
        <fullName evidence="1">Uncharacterized protein</fullName>
    </submittedName>
</protein>
<accession>A0ABW5BIQ4</accession>
<keyword evidence="2" id="KW-1185">Reference proteome</keyword>
<evidence type="ECO:0000313" key="2">
    <source>
        <dbReference type="Proteomes" id="UP001597294"/>
    </source>
</evidence>
<gene>
    <name evidence="1" type="ORF">ACFSKO_10230</name>
</gene>
<name>A0ABW5BIQ4_9PROT</name>
<dbReference type="RefSeq" id="WP_380251142.1">
    <property type="nucleotide sequence ID" value="NZ_JBHUII010000004.1"/>
</dbReference>
<evidence type="ECO:0000313" key="1">
    <source>
        <dbReference type="EMBL" id="MFD2205992.1"/>
    </source>
</evidence>
<proteinExistence type="predicted"/>
<dbReference type="Proteomes" id="UP001597294">
    <property type="component" value="Unassembled WGS sequence"/>
</dbReference>
<organism evidence="1 2">
    <name type="scientific">Kiloniella antarctica</name>
    <dbReference type="NCBI Taxonomy" id="1550907"/>
    <lineage>
        <taxon>Bacteria</taxon>
        <taxon>Pseudomonadati</taxon>
        <taxon>Pseudomonadota</taxon>
        <taxon>Alphaproteobacteria</taxon>
        <taxon>Rhodospirillales</taxon>
        <taxon>Kiloniellaceae</taxon>
        <taxon>Kiloniella</taxon>
    </lineage>
</organism>
<sequence length="209" mass="23652">MMVHEAVTVLERFCRSGRFLLLFFLSALFLPAIVQADEEVILLSKQQENCQIQVSAFLVSGTGDATLWFDAFNIDQLGYHVPCSPTKDSVSRSMKTIFSDHKQEANPLRFTSLFVGRLIEYSWIRDYLANFGRPLEVSPLDTQTAISRPDYEVLKEFEATLLNSTILDPFSLPATQAGYSVKQLSCEKLIRSKNGVPIDALCWLVFEQE</sequence>
<reference evidence="2" key="1">
    <citation type="journal article" date="2019" name="Int. J. Syst. Evol. Microbiol.">
        <title>The Global Catalogue of Microorganisms (GCM) 10K type strain sequencing project: providing services to taxonomists for standard genome sequencing and annotation.</title>
        <authorList>
            <consortium name="The Broad Institute Genomics Platform"/>
            <consortium name="The Broad Institute Genome Sequencing Center for Infectious Disease"/>
            <person name="Wu L."/>
            <person name="Ma J."/>
        </authorList>
    </citation>
    <scope>NUCLEOTIDE SEQUENCE [LARGE SCALE GENOMIC DNA]</scope>
    <source>
        <strain evidence="2">CGMCC 4.7192</strain>
    </source>
</reference>
<comment type="caution">
    <text evidence="1">The sequence shown here is derived from an EMBL/GenBank/DDBJ whole genome shotgun (WGS) entry which is preliminary data.</text>
</comment>